<dbReference type="GO" id="GO:0016491">
    <property type="term" value="F:oxidoreductase activity"/>
    <property type="evidence" value="ECO:0007669"/>
    <property type="project" value="InterPro"/>
</dbReference>
<dbReference type="SUPFAM" id="SSF47240">
    <property type="entry name" value="Ferritin-like"/>
    <property type="match status" value="1"/>
</dbReference>
<dbReference type="STRING" id="869212.Turpa_3822"/>
<keyword evidence="2" id="KW-1185">Reference proteome</keyword>
<organism evidence="1 2">
    <name type="scientific">Turneriella parva (strain ATCC BAA-1111 / DSM 21527 / NCTC 11395 / H)</name>
    <name type="common">Leptospira parva</name>
    <dbReference type="NCBI Taxonomy" id="869212"/>
    <lineage>
        <taxon>Bacteria</taxon>
        <taxon>Pseudomonadati</taxon>
        <taxon>Spirochaetota</taxon>
        <taxon>Spirochaetia</taxon>
        <taxon>Leptospirales</taxon>
        <taxon>Leptospiraceae</taxon>
        <taxon>Turneriella</taxon>
    </lineage>
</organism>
<sequence>MEITQNISAIGNMVLRNPKVAAELFPSAIAGYVLQHGHNNTLDVVSGHAVHYDWTYSNFGNPEFKTLYRRAYKGQWDAEDLPWHTNVDPFNPNIAIIPERLVPGFGEKFYPKDLRERQKIQHSAISFLLSQFLHGEQGALYIAGETVEASPWFDAKLYGSTQVVDEGRHVEVFARYLQQKLEKLYHVNDNLFVILRSITAGSDWDLKFLGMQIMIEGLALGAFGTLYKFTEEPLLKQLLKQVISDEARHVHYGVVALRDYFTKEISEAKRREREDWAYEVAIMLRNRFHFLEIHEEFYGQSINRKDWLHLLETSEMMSEFRKQLFTRMIPNLKAIGLLSDRIRPKYAQLGILKYENERSADHLTADDLLK</sequence>
<protein>
    <recommendedName>
        <fullName evidence="3">Ferritin-like domain-containing protein</fullName>
    </recommendedName>
</protein>
<dbReference type="AlphaFoldDB" id="I4BAZ9"/>
<dbReference type="KEGG" id="tpx:Turpa_3822"/>
<dbReference type="EMBL" id="CP002959">
    <property type="protein sequence ID" value="AFM14456.1"/>
    <property type="molecule type" value="Genomic_DNA"/>
</dbReference>
<reference evidence="1 2" key="1">
    <citation type="submission" date="2012-06" db="EMBL/GenBank/DDBJ databases">
        <title>The complete chromosome of genome of Turneriella parva DSM 21527.</title>
        <authorList>
            <consortium name="US DOE Joint Genome Institute (JGI-PGF)"/>
            <person name="Lucas S."/>
            <person name="Han J."/>
            <person name="Lapidus A."/>
            <person name="Bruce D."/>
            <person name="Goodwin L."/>
            <person name="Pitluck S."/>
            <person name="Peters L."/>
            <person name="Kyrpides N."/>
            <person name="Mavromatis K."/>
            <person name="Ivanova N."/>
            <person name="Mikhailova N."/>
            <person name="Chertkov O."/>
            <person name="Detter J.C."/>
            <person name="Tapia R."/>
            <person name="Han C."/>
            <person name="Land M."/>
            <person name="Hauser L."/>
            <person name="Markowitz V."/>
            <person name="Cheng J.-F."/>
            <person name="Hugenholtz P."/>
            <person name="Woyke T."/>
            <person name="Wu D."/>
            <person name="Gronow S."/>
            <person name="Wellnitz S."/>
            <person name="Brambilla E."/>
            <person name="Klenk H.-P."/>
            <person name="Eisen J.A."/>
        </authorList>
    </citation>
    <scope>NUCLEOTIDE SEQUENCE [LARGE SCALE GENOMIC DNA]</scope>
    <source>
        <strain evidence="2">ATCC BAA-1111 / DSM 21527 / NCTC 11395 / H</strain>
    </source>
</reference>
<dbReference type="Proteomes" id="UP000006048">
    <property type="component" value="Chromosome"/>
</dbReference>
<proteinExistence type="predicted"/>
<dbReference type="RefSeq" id="WP_014804933.1">
    <property type="nucleotide sequence ID" value="NC_018020.1"/>
</dbReference>
<dbReference type="OrthoDB" id="5500270at2"/>
<dbReference type="HOGENOM" id="CLU_057296_0_0_12"/>
<gene>
    <name evidence="1" type="ordered locus">Turpa_3822</name>
</gene>
<evidence type="ECO:0000313" key="1">
    <source>
        <dbReference type="EMBL" id="AFM14456.1"/>
    </source>
</evidence>
<dbReference type="Gene3D" id="1.10.620.20">
    <property type="entry name" value="Ribonucleotide Reductase, subunit A"/>
    <property type="match status" value="1"/>
</dbReference>
<dbReference type="CDD" id="cd00657">
    <property type="entry name" value="Ferritin_like"/>
    <property type="match status" value="1"/>
</dbReference>
<dbReference type="InterPro" id="IPR012348">
    <property type="entry name" value="RNR-like"/>
</dbReference>
<name>I4BAZ9_TURPD</name>
<evidence type="ECO:0000313" key="2">
    <source>
        <dbReference type="Proteomes" id="UP000006048"/>
    </source>
</evidence>
<evidence type="ECO:0008006" key="3">
    <source>
        <dbReference type="Google" id="ProtNLM"/>
    </source>
</evidence>
<dbReference type="PATRIC" id="fig|869212.3.peg.3850"/>
<accession>I4BAZ9</accession>
<dbReference type="InterPro" id="IPR009078">
    <property type="entry name" value="Ferritin-like_SF"/>
</dbReference>